<evidence type="ECO:0000256" key="1">
    <source>
        <dbReference type="SAM" id="Phobius"/>
    </source>
</evidence>
<organism evidence="3 4">
    <name type="scientific">Paraglomus occultum</name>
    <dbReference type="NCBI Taxonomy" id="144539"/>
    <lineage>
        <taxon>Eukaryota</taxon>
        <taxon>Fungi</taxon>
        <taxon>Fungi incertae sedis</taxon>
        <taxon>Mucoromycota</taxon>
        <taxon>Glomeromycotina</taxon>
        <taxon>Glomeromycetes</taxon>
        <taxon>Paraglomerales</taxon>
        <taxon>Paraglomeraceae</taxon>
        <taxon>Paraglomus</taxon>
    </lineage>
</organism>
<name>A0A9N9CRR8_9GLOM</name>
<feature type="chain" id="PRO_5040149139" evidence="2">
    <location>
        <begin position="21"/>
        <end position="173"/>
    </location>
</feature>
<evidence type="ECO:0000256" key="2">
    <source>
        <dbReference type="SAM" id="SignalP"/>
    </source>
</evidence>
<keyword evidence="1" id="KW-0812">Transmembrane</keyword>
<dbReference type="AlphaFoldDB" id="A0A9N9CRR8"/>
<feature type="transmembrane region" description="Helical" evidence="1">
    <location>
        <begin position="111"/>
        <end position="132"/>
    </location>
</feature>
<keyword evidence="2" id="KW-0732">Signal</keyword>
<comment type="caution">
    <text evidence="3">The sequence shown here is derived from an EMBL/GenBank/DDBJ whole genome shotgun (WGS) entry which is preliminary data.</text>
</comment>
<dbReference type="Proteomes" id="UP000789572">
    <property type="component" value="Unassembled WGS sequence"/>
</dbReference>
<sequence>MEKRIIAFIFGLCIIIGASTAPVNQSMREYTCHNSPRISWYTLHGRSMHTNARTNFLSTTTQSASTNGFSSLTTKTVTMTVVATPSISLEAIATTSLSIPIPSPNDMPKEYSTIDIILFGIISITITIVMYIGGKDGIFKIVCCCSSSNDIGQVPEIISDGNNALDIIELYDV</sequence>
<proteinExistence type="predicted"/>
<accession>A0A9N9CRR8</accession>
<feature type="signal peptide" evidence="2">
    <location>
        <begin position="1"/>
        <end position="20"/>
    </location>
</feature>
<protein>
    <submittedName>
        <fullName evidence="3">2115_t:CDS:1</fullName>
    </submittedName>
</protein>
<evidence type="ECO:0000313" key="4">
    <source>
        <dbReference type="Proteomes" id="UP000789572"/>
    </source>
</evidence>
<evidence type="ECO:0000313" key="3">
    <source>
        <dbReference type="EMBL" id="CAG8612727.1"/>
    </source>
</evidence>
<keyword evidence="1" id="KW-0472">Membrane</keyword>
<dbReference type="EMBL" id="CAJVPJ010002092">
    <property type="protein sequence ID" value="CAG8612727.1"/>
    <property type="molecule type" value="Genomic_DNA"/>
</dbReference>
<keyword evidence="4" id="KW-1185">Reference proteome</keyword>
<keyword evidence="1" id="KW-1133">Transmembrane helix</keyword>
<gene>
    <name evidence="3" type="ORF">POCULU_LOCUS8028</name>
</gene>
<reference evidence="3" key="1">
    <citation type="submission" date="2021-06" db="EMBL/GenBank/DDBJ databases">
        <authorList>
            <person name="Kallberg Y."/>
            <person name="Tangrot J."/>
            <person name="Rosling A."/>
        </authorList>
    </citation>
    <scope>NUCLEOTIDE SEQUENCE</scope>
    <source>
        <strain evidence="3">IA702</strain>
    </source>
</reference>